<dbReference type="Gene3D" id="3.40.30.10">
    <property type="entry name" value="Glutaredoxin"/>
    <property type="match status" value="1"/>
</dbReference>
<keyword evidence="2" id="KW-0413">Isomerase</keyword>
<dbReference type="GO" id="GO:0016853">
    <property type="term" value="F:isomerase activity"/>
    <property type="evidence" value="ECO:0007669"/>
    <property type="project" value="UniProtKB-KW"/>
</dbReference>
<dbReference type="InterPro" id="IPR001853">
    <property type="entry name" value="DSBA-like_thioredoxin_dom"/>
</dbReference>
<dbReference type="AlphaFoldDB" id="A0AAC9PTG2"/>
<dbReference type="PANTHER" id="PTHR13887">
    <property type="entry name" value="GLUTATHIONE S-TRANSFERASE KAPPA"/>
    <property type="match status" value="1"/>
</dbReference>
<dbReference type="CDD" id="cd03024">
    <property type="entry name" value="DsbA_FrnE"/>
    <property type="match status" value="1"/>
</dbReference>
<gene>
    <name evidence="2" type="ORF">UA74_20390</name>
</gene>
<keyword evidence="3" id="KW-1185">Reference proteome</keyword>
<dbReference type="KEGG" id="acad:UA74_20390"/>
<dbReference type="EMBL" id="CP016076">
    <property type="protein sequence ID" value="APU16103.1"/>
    <property type="molecule type" value="Genomic_DNA"/>
</dbReference>
<evidence type="ECO:0000313" key="2">
    <source>
        <dbReference type="EMBL" id="APU16103.1"/>
    </source>
</evidence>
<sequence length="220" mass="24461">MSEPIPPSEPIKVDIWSDIACPWCYIGKRRFETGVAKAGENVVVEYHSFELAPDTPVDFDGSTVEFLQRRMGTSAAQVEQRLQQVTDIAAAEGLAWDMAAVRHSNTRKAHRLLHHAKAEGRQSELKERLLRAHFEQGRNVGRDEELAELAVEVGLDRDRVLAVLSGDDYEDAVERDVQLARQYGIQGVPFFVIDGKYGVSGAQEADSFVQVLRTVRAGGE</sequence>
<dbReference type="GO" id="GO:0016491">
    <property type="term" value="F:oxidoreductase activity"/>
    <property type="evidence" value="ECO:0007669"/>
    <property type="project" value="InterPro"/>
</dbReference>
<dbReference type="Proteomes" id="UP000185511">
    <property type="component" value="Chromosome"/>
</dbReference>
<name>A0AAC9PTG2_9PSEU</name>
<evidence type="ECO:0000259" key="1">
    <source>
        <dbReference type="Pfam" id="PF01323"/>
    </source>
</evidence>
<accession>A0AAC9PTG2</accession>
<organism evidence="2 3">
    <name type="scientific">Actinoalloteichus fjordicus</name>
    <dbReference type="NCBI Taxonomy" id="1612552"/>
    <lineage>
        <taxon>Bacteria</taxon>
        <taxon>Bacillati</taxon>
        <taxon>Actinomycetota</taxon>
        <taxon>Actinomycetes</taxon>
        <taxon>Pseudonocardiales</taxon>
        <taxon>Pseudonocardiaceae</taxon>
        <taxon>Actinoalloteichus</taxon>
    </lineage>
</organism>
<dbReference type="RefSeq" id="WP_075741709.1">
    <property type="nucleotide sequence ID" value="NZ_CP016076.1"/>
</dbReference>
<proteinExistence type="predicted"/>
<feature type="domain" description="DSBA-like thioredoxin" evidence="1">
    <location>
        <begin position="13"/>
        <end position="212"/>
    </location>
</feature>
<dbReference type="InterPro" id="IPR036249">
    <property type="entry name" value="Thioredoxin-like_sf"/>
</dbReference>
<protein>
    <submittedName>
        <fullName evidence="2">Dithiol-disulfide isomerase</fullName>
    </submittedName>
</protein>
<dbReference type="SUPFAM" id="SSF52833">
    <property type="entry name" value="Thioredoxin-like"/>
    <property type="match status" value="1"/>
</dbReference>
<reference evidence="3" key="1">
    <citation type="submission" date="2016-06" db="EMBL/GenBank/DDBJ databases">
        <title>Complete genome sequence of Actinoalloteichus fjordicus DSM 46855 (=ADI127-17), type strain of the new species Actinoalloteichus fjordicus.</title>
        <authorList>
            <person name="Ruckert C."/>
            <person name="Nouioui I."/>
            <person name="Willmese J."/>
            <person name="van Wezel G."/>
            <person name="Klenk H.-P."/>
            <person name="Kalinowski J."/>
            <person name="Zotchev S.B."/>
        </authorList>
    </citation>
    <scope>NUCLEOTIDE SEQUENCE [LARGE SCALE GENOMIC DNA]</scope>
    <source>
        <strain evidence="3">ADI127-7</strain>
    </source>
</reference>
<dbReference type="PANTHER" id="PTHR13887:SF41">
    <property type="entry name" value="THIOREDOXIN SUPERFAMILY PROTEIN"/>
    <property type="match status" value="1"/>
</dbReference>
<evidence type="ECO:0000313" key="3">
    <source>
        <dbReference type="Proteomes" id="UP000185511"/>
    </source>
</evidence>
<dbReference type="Pfam" id="PF01323">
    <property type="entry name" value="DSBA"/>
    <property type="match status" value="1"/>
</dbReference>